<gene>
    <name evidence="1" type="ORF">V6N11_007978</name>
</gene>
<keyword evidence="2" id="KW-1185">Reference proteome</keyword>
<dbReference type="EMBL" id="JBBPBN010000048">
    <property type="protein sequence ID" value="KAK8993758.1"/>
    <property type="molecule type" value="Genomic_DNA"/>
</dbReference>
<reference evidence="1 2" key="1">
    <citation type="journal article" date="2024" name="G3 (Bethesda)">
        <title>Genome assembly of Hibiscus sabdariffa L. provides insights into metabolisms of medicinal natural products.</title>
        <authorList>
            <person name="Kim T."/>
        </authorList>
    </citation>
    <scope>NUCLEOTIDE SEQUENCE [LARGE SCALE GENOMIC DNA]</scope>
    <source>
        <strain evidence="1">TK-2024</strain>
        <tissue evidence="1">Old leaves</tissue>
    </source>
</reference>
<name>A0ABR2PZ91_9ROSI</name>
<evidence type="ECO:0000313" key="1">
    <source>
        <dbReference type="EMBL" id="KAK8993758.1"/>
    </source>
</evidence>
<comment type="caution">
    <text evidence="1">The sequence shown here is derived from an EMBL/GenBank/DDBJ whole genome shotgun (WGS) entry which is preliminary data.</text>
</comment>
<proteinExistence type="predicted"/>
<organism evidence="1 2">
    <name type="scientific">Hibiscus sabdariffa</name>
    <name type="common">roselle</name>
    <dbReference type="NCBI Taxonomy" id="183260"/>
    <lineage>
        <taxon>Eukaryota</taxon>
        <taxon>Viridiplantae</taxon>
        <taxon>Streptophyta</taxon>
        <taxon>Embryophyta</taxon>
        <taxon>Tracheophyta</taxon>
        <taxon>Spermatophyta</taxon>
        <taxon>Magnoliopsida</taxon>
        <taxon>eudicotyledons</taxon>
        <taxon>Gunneridae</taxon>
        <taxon>Pentapetalae</taxon>
        <taxon>rosids</taxon>
        <taxon>malvids</taxon>
        <taxon>Malvales</taxon>
        <taxon>Malvaceae</taxon>
        <taxon>Malvoideae</taxon>
        <taxon>Hibiscus</taxon>
    </lineage>
</organism>
<accession>A0ABR2PZ91</accession>
<dbReference type="Proteomes" id="UP001396334">
    <property type="component" value="Unassembled WGS sequence"/>
</dbReference>
<protein>
    <submittedName>
        <fullName evidence="1">Uncharacterized protein</fullName>
    </submittedName>
</protein>
<evidence type="ECO:0000313" key="2">
    <source>
        <dbReference type="Proteomes" id="UP001396334"/>
    </source>
</evidence>
<sequence>MASPTSSVIKHSCTLSVVAMSSFSFHLQFLCLAYASYVPPITLSFFCTRDAETKPEGELASLLNLSSESPLFDPEPRRCLASSIGLLAWSQVETSFSSSFSFSPPLPA</sequence>